<organism evidence="3 4">
    <name type="scientific">Daucus carota subsp. sativus</name>
    <name type="common">Carrot</name>
    <dbReference type="NCBI Taxonomy" id="79200"/>
    <lineage>
        <taxon>Eukaryota</taxon>
        <taxon>Viridiplantae</taxon>
        <taxon>Streptophyta</taxon>
        <taxon>Embryophyta</taxon>
        <taxon>Tracheophyta</taxon>
        <taxon>Spermatophyta</taxon>
        <taxon>Magnoliopsida</taxon>
        <taxon>eudicotyledons</taxon>
        <taxon>Gunneridae</taxon>
        <taxon>Pentapetalae</taxon>
        <taxon>asterids</taxon>
        <taxon>campanulids</taxon>
        <taxon>Apiales</taxon>
        <taxon>Apiaceae</taxon>
        <taxon>Apioideae</taxon>
        <taxon>Scandiceae</taxon>
        <taxon>Daucinae</taxon>
        <taxon>Daucus</taxon>
        <taxon>Daucus sect. Daucus</taxon>
    </lineage>
</organism>
<keyword evidence="2" id="KW-1133">Transmembrane helix</keyword>
<protein>
    <submittedName>
        <fullName evidence="3">Uncharacterized protein</fullName>
    </submittedName>
</protein>
<evidence type="ECO:0000313" key="3">
    <source>
        <dbReference type="EMBL" id="WOG96744.1"/>
    </source>
</evidence>
<feature type="transmembrane region" description="Helical" evidence="2">
    <location>
        <begin position="121"/>
        <end position="144"/>
    </location>
</feature>
<feature type="region of interest" description="Disordered" evidence="1">
    <location>
        <begin position="331"/>
        <end position="350"/>
    </location>
</feature>
<sequence>MSIIIKYYYYYILLVISILENHTIMISSETPSTFTTLPKPLLPPNKSTSPSPSPSPSPHHHHPRRHNRHKHSSSQAPQPAKQGRLFFPPGPSPSPDALEFPANASSFPPPENSSSKSSTKLIVIIISIALFSVAVIAYALVLLIQHRRRHLQQSPKIKMDKSDSVRLYPPNAPASDTTSLSYNSPELRPLPPLPKQNLYDQQTYYNSTYEGNHHDEEFYSPLGVSGSPNLEVSSSCSVTGAENFRSHSLNSEITSSSPGSISQTISRCPSIASTSASRTLTQESCVNISIPRNARQTLNSDEVESVEFPQNPPSLPTPRLQNLWFKSEGKGNVSPPELGIPAKTSPPLMPPPRLRKLWSENEGISNVLPELGIPARPLPPNPPLLPPPRLRKTWFGSEGTGNVSPELERAASPLSQWKINEGGETSERNFQPKWKL</sequence>
<evidence type="ECO:0000256" key="1">
    <source>
        <dbReference type="SAM" id="MobiDB-lite"/>
    </source>
</evidence>
<proteinExistence type="predicted"/>
<keyword evidence="2" id="KW-0472">Membrane</keyword>
<evidence type="ECO:0000313" key="4">
    <source>
        <dbReference type="Proteomes" id="UP000077755"/>
    </source>
</evidence>
<feature type="region of interest" description="Disordered" evidence="1">
    <location>
        <begin position="97"/>
        <end position="116"/>
    </location>
</feature>
<name>A0AAF0WWC8_DAUCS</name>
<feature type="region of interest" description="Disordered" evidence="1">
    <location>
        <begin position="299"/>
        <end position="318"/>
    </location>
</feature>
<feature type="transmembrane region" description="Helical" evidence="2">
    <location>
        <begin position="7"/>
        <end position="27"/>
    </location>
</feature>
<feature type="compositionally biased region" description="Low complexity" evidence="1">
    <location>
        <begin position="36"/>
        <end position="50"/>
    </location>
</feature>
<keyword evidence="2" id="KW-0812">Transmembrane</keyword>
<gene>
    <name evidence="3" type="ORF">DCAR_0416080</name>
</gene>
<dbReference type="AlphaFoldDB" id="A0AAF0WWC8"/>
<accession>A0AAF0WWC8</accession>
<feature type="compositionally biased region" description="Basic residues" evidence="1">
    <location>
        <begin position="58"/>
        <end position="72"/>
    </location>
</feature>
<dbReference type="Proteomes" id="UP000077755">
    <property type="component" value="Chromosome 4"/>
</dbReference>
<feature type="region of interest" description="Disordered" evidence="1">
    <location>
        <begin position="36"/>
        <end position="88"/>
    </location>
</feature>
<evidence type="ECO:0000256" key="2">
    <source>
        <dbReference type="SAM" id="Phobius"/>
    </source>
</evidence>
<keyword evidence="4" id="KW-1185">Reference proteome</keyword>
<dbReference type="EMBL" id="CP093346">
    <property type="protein sequence ID" value="WOG96744.1"/>
    <property type="molecule type" value="Genomic_DNA"/>
</dbReference>
<feature type="region of interest" description="Disordered" evidence="1">
    <location>
        <begin position="391"/>
        <end position="436"/>
    </location>
</feature>
<reference evidence="3" key="1">
    <citation type="journal article" date="2016" name="Nat. Genet.">
        <title>A high-quality carrot genome assembly provides new insights into carotenoid accumulation and asterid genome evolution.</title>
        <authorList>
            <person name="Iorizzo M."/>
            <person name="Ellison S."/>
            <person name="Senalik D."/>
            <person name="Zeng P."/>
            <person name="Satapoomin P."/>
            <person name="Huang J."/>
            <person name="Bowman M."/>
            <person name="Iovene M."/>
            <person name="Sanseverino W."/>
            <person name="Cavagnaro P."/>
            <person name="Yildiz M."/>
            <person name="Macko-Podgorni A."/>
            <person name="Moranska E."/>
            <person name="Grzebelus E."/>
            <person name="Grzebelus D."/>
            <person name="Ashrafi H."/>
            <person name="Zheng Z."/>
            <person name="Cheng S."/>
            <person name="Spooner D."/>
            <person name="Van Deynze A."/>
            <person name="Simon P."/>
        </authorList>
    </citation>
    <scope>NUCLEOTIDE SEQUENCE</scope>
    <source>
        <tissue evidence="3">Leaf</tissue>
    </source>
</reference>
<reference evidence="3" key="2">
    <citation type="submission" date="2022-03" db="EMBL/GenBank/DDBJ databases">
        <title>Draft title - Genomic analysis of global carrot germplasm unveils the trajectory of domestication and the origin of high carotenoid orange carrot.</title>
        <authorList>
            <person name="Iorizzo M."/>
            <person name="Ellison S."/>
            <person name="Senalik D."/>
            <person name="Macko-Podgorni A."/>
            <person name="Grzebelus D."/>
            <person name="Bostan H."/>
            <person name="Rolling W."/>
            <person name="Curaba J."/>
            <person name="Simon P."/>
        </authorList>
    </citation>
    <scope>NUCLEOTIDE SEQUENCE</scope>
    <source>
        <tissue evidence="3">Leaf</tissue>
    </source>
</reference>